<comment type="cofactor">
    <cofactor evidence="1">
        <name>Mg(2+)</name>
        <dbReference type="ChEBI" id="CHEBI:18420"/>
    </cofactor>
</comment>
<evidence type="ECO:0000259" key="4">
    <source>
        <dbReference type="PROSITE" id="PS50887"/>
    </source>
</evidence>
<dbReference type="SMART" id="SM00267">
    <property type="entry name" value="GGDEF"/>
    <property type="match status" value="1"/>
</dbReference>
<evidence type="ECO:0000313" key="6">
    <source>
        <dbReference type="Proteomes" id="UP000029385"/>
    </source>
</evidence>
<name>A0A091APP8_9GAMM</name>
<keyword evidence="2" id="KW-0472">Membrane</keyword>
<dbReference type="Pfam" id="PF00990">
    <property type="entry name" value="GGDEF"/>
    <property type="match status" value="1"/>
</dbReference>
<comment type="caution">
    <text evidence="5">The sequence shown here is derived from an EMBL/GenBank/DDBJ whole genome shotgun (WGS) entry which is preliminary data.</text>
</comment>
<feature type="transmembrane region" description="Helical" evidence="2">
    <location>
        <begin position="19"/>
        <end position="36"/>
    </location>
</feature>
<dbReference type="Gene3D" id="3.30.70.270">
    <property type="match status" value="1"/>
</dbReference>
<feature type="transmembrane region" description="Helical" evidence="2">
    <location>
        <begin position="266"/>
        <end position="291"/>
    </location>
</feature>
<feature type="domain" description="GGDEF" evidence="4">
    <location>
        <begin position="331"/>
        <end position="467"/>
    </location>
</feature>
<feature type="domain" description="CHASE" evidence="3">
    <location>
        <begin position="119"/>
        <end position="210"/>
    </location>
</feature>
<sequence length="474" mass="51962">MADFDRHPLPKLPPHRMRLVWLTTLAVLLLGLLLSWQAGRLSQQRGLTEQQSKIQMQLSDFRARLETRIYSSVAQLRGLTADLVIREGMSEDDFQRIAEELKISDPYMLALTLAPGYRISTIYPQRDNEYLLGTDLMAADAYKPAMLNAIQLDNAVVAGPWPAPGGKKALTCVLPVWVSREGVPRLWGATTLHLDFEALLEDAGMPALESELRVEIRGRDAMGPAGASIYGDDSRMDKLAVRVPAFVPGGSWLISAMPNAGWSEPVWFLTQAGLIGLFVTAMTVLAVFRILRDRLRIRTMAGVDPLTQLPNRMAALHRLNQLIGRGQRNQRVFALLCIDLDGFKPINDTLGHAAGDEVLAAVGFRLKQAVRGSDTIARMGGDEFLLLVNDADAISDERLLAYAQRIRAALANPIRIQGQELYVGASIGVAAYPKHGQDAAALLREADTAMYRAKRGEGQGHGVELAIAESGESR</sequence>
<evidence type="ECO:0000313" key="5">
    <source>
        <dbReference type="EMBL" id="KFN41117.1"/>
    </source>
</evidence>
<reference evidence="5 6" key="1">
    <citation type="submission" date="2013-09" db="EMBL/GenBank/DDBJ databases">
        <title>Genome sequencing of Arenimonas oryziterrae.</title>
        <authorList>
            <person name="Chen F."/>
            <person name="Wang G."/>
        </authorList>
    </citation>
    <scope>NUCLEOTIDE SEQUENCE [LARGE SCALE GENOMIC DNA]</scope>
    <source>
        <strain evidence="5 6">YC6267</strain>
    </source>
</reference>
<dbReference type="PATRIC" id="fig|1121015.4.peg.2547"/>
<dbReference type="InterPro" id="IPR052163">
    <property type="entry name" value="DGC-Regulatory_Protein"/>
</dbReference>
<dbReference type="STRING" id="1121015.GCA_000420545_00137"/>
<evidence type="ECO:0000256" key="2">
    <source>
        <dbReference type="SAM" id="Phobius"/>
    </source>
</evidence>
<dbReference type="FunFam" id="3.30.70.270:FF:000001">
    <property type="entry name" value="Diguanylate cyclase domain protein"/>
    <property type="match status" value="1"/>
</dbReference>
<keyword evidence="2" id="KW-0812">Transmembrane</keyword>
<organism evidence="5 6">
    <name type="scientific">Arenimonas oryziterrae DSM 21050 = YC6267</name>
    <dbReference type="NCBI Taxonomy" id="1121015"/>
    <lineage>
        <taxon>Bacteria</taxon>
        <taxon>Pseudomonadati</taxon>
        <taxon>Pseudomonadota</taxon>
        <taxon>Gammaproteobacteria</taxon>
        <taxon>Lysobacterales</taxon>
        <taxon>Lysobacteraceae</taxon>
        <taxon>Arenimonas</taxon>
    </lineage>
</organism>
<dbReference type="PANTHER" id="PTHR46663">
    <property type="entry name" value="DIGUANYLATE CYCLASE DGCT-RELATED"/>
    <property type="match status" value="1"/>
</dbReference>
<dbReference type="OrthoDB" id="9812260at2"/>
<evidence type="ECO:0000259" key="3">
    <source>
        <dbReference type="PROSITE" id="PS50839"/>
    </source>
</evidence>
<dbReference type="SUPFAM" id="SSF55073">
    <property type="entry name" value="Nucleotide cyclase"/>
    <property type="match status" value="1"/>
</dbReference>
<accession>A0A091APP8</accession>
<dbReference type="InterPro" id="IPR043128">
    <property type="entry name" value="Rev_trsase/Diguanyl_cyclase"/>
</dbReference>
<keyword evidence="2" id="KW-1133">Transmembrane helix</keyword>
<dbReference type="CDD" id="cd01949">
    <property type="entry name" value="GGDEF"/>
    <property type="match status" value="1"/>
</dbReference>
<dbReference type="Proteomes" id="UP000029385">
    <property type="component" value="Unassembled WGS sequence"/>
</dbReference>
<feature type="transmembrane region" description="Helical" evidence="2">
    <location>
        <begin position="239"/>
        <end position="260"/>
    </location>
</feature>
<dbReference type="PROSITE" id="PS50887">
    <property type="entry name" value="GGDEF"/>
    <property type="match status" value="1"/>
</dbReference>
<dbReference type="PROSITE" id="PS50839">
    <property type="entry name" value="CHASE"/>
    <property type="match status" value="1"/>
</dbReference>
<proteinExistence type="predicted"/>
<dbReference type="AlphaFoldDB" id="A0A091APP8"/>
<protein>
    <recommendedName>
        <fullName evidence="7">GGDEF domain-containing protein</fullName>
    </recommendedName>
</protein>
<evidence type="ECO:0008006" key="7">
    <source>
        <dbReference type="Google" id="ProtNLM"/>
    </source>
</evidence>
<dbReference type="eggNOG" id="COG5001">
    <property type="taxonomic scope" value="Bacteria"/>
</dbReference>
<dbReference type="NCBIfam" id="TIGR00254">
    <property type="entry name" value="GGDEF"/>
    <property type="match status" value="1"/>
</dbReference>
<dbReference type="InterPro" id="IPR029787">
    <property type="entry name" value="Nucleotide_cyclase"/>
</dbReference>
<dbReference type="InterPro" id="IPR000160">
    <property type="entry name" value="GGDEF_dom"/>
</dbReference>
<gene>
    <name evidence="5" type="ORF">N789_04320</name>
</gene>
<dbReference type="PANTHER" id="PTHR46663:SF2">
    <property type="entry name" value="GGDEF DOMAIN-CONTAINING PROTEIN"/>
    <property type="match status" value="1"/>
</dbReference>
<evidence type="ECO:0000256" key="1">
    <source>
        <dbReference type="ARBA" id="ARBA00001946"/>
    </source>
</evidence>
<dbReference type="InterPro" id="IPR006189">
    <property type="entry name" value="CHASE_dom"/>
</dbReference>
<dbReference type="RefSeq" id="WP_022967812.1">
    <property type="nucleotide sequence ID" value="NZ_ATVD01000001.1"/>
</dbReference>
<dbReference type="EMBL" id="AVCI01000045">
    <property type="protein sequence ID" value="KFN41117.1"/>
    <property type="molecule type" value="Genomic_DNA"/>
</dbReference>
<dbReference type="SMART" id="SM01079">
    <property type="entry name" value="CHASE"/>
    <property type="match status" value="1"/>
</dbReference>
<keyword evidence="6" id="KW-1185">Reference proteome</keyword>
<dbReference type="GO" id="GO:0003824">
    <property type="term" value="F:catalytic activity"/>
    <property type="evidence" value="ECO:0007669"/>
    <property type="project" value="UniProtKB-ARBA"/>
</dbReference>